<feature type="compositionally biased region" description="Low complexity" evidence="1">
    <location>
        <begin position="40"/>
        <end position="52"/>
    </location>
</feature>
<feature type="region of interest" description="Disordered" evidence="1">
    <location>
        <begin position="853"/>
        <end position="873"/>
    </location>
</feature>
<feature type="compositionally biased region" description="Low complexity" evidence="1">
    <location>
        <begin position="367"/>
        <end position="382"/>
    </location>
</feature>
<keyword evidence="3" id="KW-1185">Reference proteome</keyword>
<dbReference type="Proteomes" id="UP001233172">
    <property type="component" value="Unassembled WGS sequence"/>
</dbReference>
<evidence type="ECO:0000256" key="1">
    <source>
        <dbReference type="SAM" id="MobiDB-lite"/>
    </source>
</evidence>
<evidence type="ECO:0000313" key="2">
    <source>
        <dbReference type="EMBL" id="KAK0058465.1"/>
    </source>
</evidence>
<feature type="compositionally biased region" description="Polar residues" evidence="1">
    <location>
        <begin position="108"/>
        <end position="153"/>
    </location>
</feature>
<feature type="region of interest" description="Disordered" evidence="1">
    <location>
        <begin position="30"/>
        <end position="201"/>
    </location>
</feature>
<name>A0AAD8BPN6_BIOPF</name>
<feature type="compositionally biased region" description="Basic and acidic residues" evidence="1">
    <location>
        <begin position="154"/>
        <end position="165"/>
    </location>
</feature>
<feature type="compositionally biased region" description="Polar residues" evidence="1">
    <location>
        <begin position="617"/>
        <end position="632"/>
    </location>
</feature>
<protein>
    <submittedName>
        <fullName evidence="2">Flocculation protein FLO11</fullName>
    </submittedName>
</protein>
<evidence type="ECO:0000313" key="3">
    <source>
        <dbReference type="Proteomes" id="UP001233172"/>
    </source>
</evidence>
<feature type="region of interest" description="Disordered" evidence="1">
    <location>
        <begin position="726"/>
        <end position="755"/>
    </location>
</feature>
<feature type="compositionally biased region" description="Polar residues" evidence="1">
    <location>
        <begin position="53"/>
        <end position="63"/>
    </location>
</feature>
<feature type="compositionally biased region" description="Low complexity" evidence="1">
    <location>
        <begin position="861"/>
        <end position="873"/>
    </location>
</feature>
<feature type="compositionally biased region" description="Basic and acidic residues" evidence="1">
    <location>
        <begin position="92"/>
        <end position="107"/>
    </location>
</feature>
<feature type="compositionally biased region" description="Polar residues" evidence="1">
    <location>
        <begin position="726"/>
        <end position="753"/>
    </location>
</feature>
<gene>
    <name evidence="2" type="ORF">Bpfe_012107</name>
</gene>
<reference evidence="2" key="2">
    <citation type="submission" date="2023-04" db="EMBL/GenBank/DDBJ databases">
        <authorList>
            <person name="Bu L."/>
            <person name="Lu L."/>
            <person name="Laidemitt M.R."/>
            <person name="Zhang S.M."/>
            <person name="Mutuku M."/>
            <person name="Mkoji G."/>
            <person name="Steinauer M."/>
            <person name="Loker E.S."/>
        </authorList>
    </citation>
    <scope>NUCLEOTIDE SEQUENCE</scope>
    <source>
        <strain evidence="2">KasaAsao</strain>
        <tissue evidence="2">Whole Snail</tissue>
    </source>
</reference>
<feature type="compositionally biased region" description="Polar residues" evidence="1">
    <location>
        <begin position="74"/>
        <end position="86"/>
    </location>
</feature>
<accession>A0AAD8BPN6</accession>
<organism evidence="2 3">
    <name type="scientific">Biomphalaria pfeifferi</name>
    <name type="common">Bloodfluke planorb</name>
    <name type="synonym">Freshwater snail</name>
    <dbReference type="NCBI Taxonomy" id="112525"/>
    <lineage>
        <taxon>Eukaryota</taxon>
        <taxon>Metazoa</taxon>
        <taxon>Spiralia</taxon>
        <taxon>Lophotrochozoa</taxon>
        <taxon>Mollusca</taxon>
        <taxon>Gastropoda</taxon>
        <taxon>Heterobranchia</taxon>
        <taxon>Euthyneura</taxon>
        <taxon>Panpulmonata</taxon>
        <taxon>Hygrophila</taxon>
        <taxon>Lymnaeoidea</taxon>
        <taxon>Planorbidae</taxon>
        <taxon>Biomphalaria</taxon>
    </lineage>
</organism>
<sequence>MHRVFNIKHRIVRREEILRAPLATFDTIDLGDEDVNSDGTQSTTFKSSDSSSPGVQLLNTKSQEAPLHDGRLKSTGNIGANNSKKGLSQAGGEEKGGKESDAAKEKQGASNQSENVENKNESNLAASGSDSLEISESHRPNSLPQKSESPSFSKQKDAEKQEEKPSFTSGLSRQGTIGRVTIPIKKQDSVSSSSSGSCNETTFKFQASRPSIGHLDYTDVDGNLDEHCFDKDTHLFPENIDPSQILSPSKRKAYERRIERLRVTTSPIARPRSHTPISVVTLDEYANISSPELSPAPPSLIPDKLKITLPCDEFTLKPKTPKLQSAKRKDSDEVCFEFTQEILFSRTKSALVVSEDGQIPVSPRRVLIPPTLTPSTSPKLSTGPRFPGTSVGDDSPSVSQLLYMQQNESSVSFFGDAVSEPQEENWATFPESFSLGCPIENNNVDVCEKLKCDNISSITSDSCDDNPGTPENRCVKCFLPLSQHKSSVCEFVGDGHTIWTDLSNHQNISSEDPGLANVSTVTLEVTPLIKRLTELDSEEILTVEIDQSAKLVAIDIKTAASFEEGQKVCEKFEDSNFLQLCSENCVEVPSKKNNIEESAVNLPSDLHPFPVSDEVNKSQGASSNEPLSTFGPNTAGHPVPSLLTDDILSHCCVEDEKDVSLSFGHFDQFPSTSLEFSVPCVSITGDDCNSSANRVIEGRPESLEKSSFPPVDCSASVDLNQGFQNILTERPPSTNPFDELQNNLPDRSPSTNPFEEFQSIPNRPPSVNPFEEFQNITPQRPPSTNPFEDFQTLTPQHSPSTNPFENFQTLIPVRSPSTNPFDFLSNVVPDQPLNIEPLEINFESRVIVSENFSQLPSEGPDQSSDLLDFLSSS</sequence>
<comment type="caution">
    <text evidence="2">The sequence shown here is derived from an EMBL/GenBank/DDBJ whole genome shotgun (WGS) entry which is preliminary data.</text>
</comment>
<dbReference type="AlphaFoldDB" id="A0AAD8BPN6"/>
<proteinExistence type="predicted"/>
<dbReference type="EMBL" id="JASAOG010000048">
    <property type="protein sequence ID" value="KAK0058465.1"/>
    <property type="molecule type" value="Genomic_DNA"/>
</dbReference>
<feature type="region of interest" description="Disordered" evidence="1">
    <location>
        <begin position="365"/>
        <end position="394"/>
    </location>
</feature>
<feature type="compositionally biased region" description="Polar residues" evidence="1">
    <location>
        <begin position="166"/>
        <end position="175"/>
    </location>
</feature>
<feature type="region of interest" description="Disordered" evidence="1">
    <location>
        <begin position="606"/>
        <end position="634"/>
    </location>
</feature>
<reference evidence="2" key="1">
    <citation type="journal article" date="2023" name="PLoS Negl. Trop. Dis.">
        <title>A genome sequence for Biomphalaria pfeifferi, the major vector snail for the human-infecting parasite Schistosoma mansoni.</title>
        <authorList>
            <person name="Bu L."/>
            <person name="Lu L."/>
            <person name="Laidemitt M.R."/>
            <person name="Zhang S.M."/>
            <person name="Mutuku M."/>
            <person name="Mkoji G."/>
            <person name="Steinauer M."/>
            <person name="Loker E.S."/>
        </authorList>
    </citation>
    <scope>NUCLEOTIDE SEQUENCE</scope>
    <source>
        <strain evidence="2">KasaAsao</strain>
    </source>
</reference>